<evidence type="ECO:0000259" key="14">
    <source>
        <dbReference type="Pfam" id="PF00224"/>
    </source>
</evidence>
<evidence type="ECO:0000256" key="5">
    <source>
        <dbReference type="ARBA" id="ARBA00022679"/>
    </source>
</evidence>
<dbReference type="EMBL" id="JAMWBK010000008">
    <property type="protein sequence ID" value="KAJ8902923.1"/>
    <property type="molecule type" value="Genomic_DNA"/>
</dbReference>
<keyword evidence="9" id="KW-0067">ATP-binding</keyword>
<dbReference type="GO" id="GO:0030955">
    <property type="term" value="F:potassium ion binding"/>
    <property type="evidence" value="ECO:0007669"/>
    <property type="project" value="InterPro"/>
</dbReference>
<dbReference type="InterPro" id="IPR040442">
    <property type="entry name" value="Pyrv_kinase-like_dom_sf"/>
</dbReference>
<evidence type="ECO:0000313" key="16">
    <source>
        <dbReference type="EMBL" id="KAJ8902923.1"/>
    </source>
</evidence>
<comment type="catalytic activity">
    <reaction evidence="13">
        <text>pyruvate + ATP = phosphoenolpyruvate + ADP + H(+)</text>
        <dbReference type="Rhea" id="RHEA:18157"/>
        <dbReference type="ChEBI" id="CHEBI:15361"/>
        <dbReference type="ChEBI" id="CHEBI:15378"/>
        <dbReference type="ChEBI" id="CHEBI:30616"/>
        <dbReference type="ChEBI" id="CHEBI:58702"/>
        <dbReference type="ChEBI" id="CHEBI:456216"/>
        <dbReference type="EC" id="2.7.1.40"/>
    </reaction>
</comment>
<dbReference type="PRINTS" id="PR01050">
    <property type="entry name" value="PYRUVTKNASE"/>
</dbReference>
<accession>A0AAV8UMY6</accession>
<dbReference type="NCBIfam" id="TIGR01064">
    <property type="entry name" value="pyruv_kin"/>
    <property type="match status" value="1"/>
</dbReference>
<evidence type="ECO:0000256" key="2">
    <source>
        <dbReference type="ARBA" id="ARBA00004997"/>
    </source>
</evidence>
<dbReference type="GO" id="GO:0004743">
    <property type="term" value="F:pyruvate kinase activity"/>
    <property type="evidence" value="ECO:0007669"/>
    <property type="project" value="UniProtKB-EC"/>
</dbReference>
<dbReference type="Pfam" id="PF02887">
    <property type="entry name" value="PK_C"/>
    <property type="match status" value="1"/>
</dbReference>
<sequence>MLNLLRPTSMNPAFVAAGGGNSRRQREKLRVSPQKHARLQYGLVRLSADVAVESAASADVDKIERWVPEGTEPVDQLERRTKIVCTIGPTTCSYENLLRLSAEGMNLVRLNMSHGDYKFHKGVLDSVKRINARTPYIIGSMVDLGSLDMVKLGEFSSAPRLSKGDEFTLTVRHEVEYDEQTSEVSYDGFIEVAEVGDLVQINDDVELIVASKNTTDVVCEVIKGGQLTSRAPITVRGKSYSAKSTNVPTGDLELATSEDVDFVSLSFVEDAASVEQLRSELRARGCNSGVVAKVETPKALQNIESIVEASDAIMIARGDLGTSIAFEKVPLWQERITKLCRECGKPVLVSTHFLDSMVAYPTPTRAEITDIFEAVRQKADALVLTTETASGRYPYKALNAMHVAAKRMESKTQESAEMDTIAALSMPLDKPFQSVLRVAENIANSASIIANQQQAKAIVVFTQKGLMSSLVSRNRPNAPILAFAPTAEAREKLTLVHGVRPFLLEFSDDPEHTIAEAFKMLVSRGWLESGDLVIIVADVLGGRSGAPDSEKRAAFNEVAEGSDKISSSRVRAALRKMSLKATDTVEFKLAHGDAGTISYDEFAEVASNAKQIVHTVQLRYCP</sequence>
<dbReference type="Gene3D" id="2.40.33.10">
    <property type="entry name" value="PK beta-barrel domain-like"/>
    <property type="match status" value="1"/>
</dbReference>
<dbReference type="Gene3D" id="3.20.20.60">
    <property type="entry name" value="Phosphoenolpyruvate-binding domains"/>
    <property type="match status" value="1"/>
</dbReference>
<organism evidence="16 17">
    <name type="scientific">Rhodosorus marinus</name>
    <dbReference type="NCBI Taxonomy" id="101924"/>
    <lineage>
        <taxon>Eukaryota</taxon>
        <taxon>Rhodophyta</taxon>
        <taxon>Stylonematophyceae</taxon>
        <taxon>Stylonematales</taxon>
        <taxon>Stylonemataceae</taxon>
        <taxon>Rhodosorus</taxon>
    </lineage>
</organism>
<dbReference type="InterPro" id="IPR036918">
    <property type="entry name" value="Pyrv_Knase_C_sf"/>
</dbReference>
<dbReference type="PANTHER" id="PTHR11817">
    <property type="entry name" value="PYRUVATE KINASE"/>
    <property type="match status" value="1"/>
</dbReference>
<evidence type="ECO:0000256" key="9">
    <source>
        <dbReference type="ARBA" id="ARBA00022840"/>
    </source>
</evidence>
<keyword evidence="11 13" id="KW-0324">Glycolysis</keyword>
<comment type="similarity">
    <text evidence="3 13">Belongs to the pyruvate kinase family.</text>
</comment>
<keyword evidence="6" id="KW-0479">Metal-binding</keyword>
<reference evidence="16 17" key="1">
    <citation type="journal article" date="2023" name="Nat. Commun.">
        <title>Origin of minicircular mitochondrial genomes in red algae.</title>
        <authorList>
            <person name="Lee Y."/>
            <person name="Cho C.H."/>
            <person name="Lee Y.M."/>
            <person name="Park S.I."/>
            <person name="Yang J.H."/>
            <person name="West J.A."/>
            <person name="Bhattacharya D."/>
            <person name="Yoon H.S."/>
        </authorList>
    </citation>
    <scope>NUCLEOTIDE SEQUENCE [LARGE SCALE GENOMIC DNA]</scope>
    <source>
        <strain evidence="16 17">CCMP1338</strain>
        <tissue evidence="16">Whole cell</tissue>
    </source>
</reference>
<dbReference type="InterPro" id="IPR015795">
    <property type="entry name" value="Pyrv_Knase_C"/>
</dbReference>
<feature type="domain" description="Pyruvate kinase barrel" evidence="14">
    <location>
        <begin position="79"/>
        <end position="397"/>
    </location>
</feature>
<dbReference type="EC" id="2.7.1.40" evidence="4 13"/>
<evidence type="ECO:0000256" key="10">
    <source>
        <dbReference type="ARBA" id="ARBA00022842"/>
    </source>
</evidence>
<dbReference type="InterPro" id="IPR015813">
    <property type="entry name" value="Pyrv/PenolPyrv_kinase-like_dom"/>
</dbReference>
<keyword evidence="7" id="KW-0547">Nucleotide-binding</keyword>
<feature type="domain" description="Pyruvate kinase C-terminal" evidence="15">
    <location>
        <begin position="440"/>
        <end position="546"/>
    </location>
</feature>
<dbReference type="Pfam" id="PF00224">
    <property type="entry name" value="PK"/>
    <property type="match status" value="1"/>
</dbReference>
<keyword evidence="10 13" id="KW-0460">Magnesium</keyword>
<dbReference type="InterPro" id="IPR015793">
    <property type="entry name" value="Pyrv_Knase_brl"/>
</dbReference>
<protein>
    <recommendedName>
        <fullName evidence="4 13">Pyruvate kinase</fullName>
        <ecNumber evidence="4 13">2.7.1.40</ecNumber>
    </recommendedName>
</protein>
<evidence type="ECO:0000256" key="3">
    <source>
        <dbReference type="ARBA" id="ARBA00008663"/>
    </source>
</evidence>
<dbReference type="SUPFAM" id="SSF50800">
    <property type="entry name" value="PK beta-barrel domain-like"/>
    <property type="match status" value="1"/>
</dbReference>
<dbReference type="InterPro" id="IPR015806">
    <property type="entry name" value="Pyrv_Knase_insert_dom_sf"/>
</dbReference>
<keyword evidence="8 13" id="KW-0418">Kinase</keyword>
<keyword evidence="5 13" id="KW-0808">Transferase</keyword>
<keyword evidence="12" id="KW-0670">Pyruvate</keyword>
<evidence type="ECO:0000256" key="4">
    <source>
        <dbReference type="ARBA" id="ARBA00012142"/>
    </source>
</evidence>
<evidence type="ECO:0000256" key="8">
    <source>
        <dbReference type="ARBA" id="ARBA00022777"/>
    </source>
</evidence>
<evidence type="ECO:0000256" key="11">
    <source>
        <dbReference type="ARBA" id="ARBA00023152"/>
    </source>
</evidence>
<evidence type="ECO:0000256" key="6">
    <source>
        <dbReference type="ARBA" id="ARBA00022723"/>
    </source>
</evidence>
<proteinExistence type="inferred from homology"/>
<evidence type="ECO:0000256" key="13">
    <source>
        <dbReference type="RuleBase" id="RU000504"/>
    </source>
</evidence>
<evidence type="ECO:0000313" key="17">
    <source>
        <dbReference type="Proteomes" id="UP001157974"/>
    </source>
</evidence>
<evidence type="ECO:0000259" key="15">
    <source>
        <dbReference type="Pfam" id="PF02887"/>
    </source>
</evidence>
<dbReference type="Gene3D" id="3.40.1380.20">
    <property type="entry name" value="Pyruvate kinase, C-terminal domain"/>
    <property type="match status" value="1"/>
</dbReference>
<evidence type="ECO:0000256" key="1">
    <source>
        <dbReference type="ARBA" id="ARBA00001958"/>
    </source>
</evidence>
<dbReference type="AlphaFoldDB" id="A0AAV8UMY6"/>
<keyword evidence="17" id="KW-1185">Reference proteome</keyword>
<dbReference type="SUPFAM" id="SSF52935">
    <property type="entry name" value="PK C-terminal domain-like"/>
    <property type="match status" value="1"/>
</dbReference>
<dbReference type="Proteomes" id="UP001157974">
    <property type="component" value="Unassembled WGS sequence"/>
</dbReference>
<comment type="pathway">
    <text evidence="2 13">Carbohydrate degradation; glycolysis; pyruvate from D-glyceraldehyde 3-phosphate: step 5/5.</text>
</comment>
<dbReference type="InterPro" id="IPR011037">
    <property type="entry name" value="Pyrv_Knase-like_insert_dom_sf"/>
</dbReference>
<evidence type="ECO:0000256" key="12">
    <source>
        <dbReference type="ARBA" id="ARBA00023317"/>
    </source>
</evidence>
<evidence type="ECO:0000256" key="7">
    <source>
        <dbReference type="ARBA" id="ARBA00022741"/>
    </source>
</evidence>
<comment type="caution">
    <text evidence="16">The sequence shown here is derived from an EMBL/GenBank/DDBJ whole genome shotgun (WGS) entry which is preliminary data.</text>
</comment>
<dbReference type="GO" id="GO:0016301">
    <property type="term" value="F:kinase activity"/>
    <property type="evidence" value="ECO:0007669"/>
    <property type="project" value="UniProtKB-KW"/>
</dbReference>
<dbReference type="SUPFAM" id="SSF51621">
    <property type="entry name" value="Phosphoenolpyruvate/pyruvate domain"/>
    <property type="match status" value="1"/>
</dbReference>
<name>A0AAV8UMY6_9RHOD</name>
<dbReference type="GO" id="GO:0005524">
    <property type="term" value="F:ATP binding"/>
    <property type="evidence" value="ECO:0007669"/>
    <property type="project" value="UniProtKB-KW"/>
</dbReference>
<dbReference type="InterPro" id="IPR001697">
    <property type="entry name" value="Pyr_Knase"/>
</dbReference>
<dbReference type="GO" id="GO:0000287">
    <property type="term" value="F:magnesium ion binding"/>
    <property type="evidence" value="ECO:0007669"/>
    <property type="project" value="InterPro"/>
</dbReference>
<gene>
    <name evidence="16" type="ORF">NDN08_006241</name>
</gene>
<comment type="cofactor">
    <cofactor evidence="1">
        <name>K(+)</name>
        <dbReference type="ChEBI" id="CHEBI:29103"/>
    </cofactor>
</comment>